<dbReference type="PROSITE" id="PS51820">
    <property type="entry name" value="PA14"/>
    <property type="match status" value="1"/>
</dbReference>
<dbReference type="GO" id="GO:0046872">
    <property type="term" value="F:metal ion binding"/>
    <property type="evidence" value="ECO:0007669"/>
    <property type="project" value="UniProtKB-KW"/>
</dbReference>
<name>A0A7M2WRD0_9BACT</name>
<dbReference type="InterPro" id="IPR037524">
    <property type="entry name" value="PA14/GLEYA"/>
</dbReference>
<feature type="domain" description="PA14" evidence="7">
    <location>
        <begin position="241"/>
        <end position="381"/>
    </location>
</feature>
<feature type="signal peptide" evidence="5">
    <location>
        <begin position="1"/>
        <end position="22"/>
    </location>
</feature>
<dbReference type="GO" id="GO:0009055">
    <property type="term" value="F:electron transfer activity"/>
    <property type="evidence" value="ECO:0007669"/>
    <property type="project" value="InterPro"/>
</dbReference>
<dbReference type="Pfam" id="PF07691">
    <property type="entry name" value="PA14"/>
    <property type="match status" value="1"/>
</dbReference>
<feature type="domain" description="Cytochrome c" evidence="6">
    <location>
        <begin position="600"/>
        <end position="697"/>
    </location>
</feature>
<evidence type="ECO:0000259" key="7">
    <source>
        <dbReference type="PROSITE" id="PS51820"/>
    </source>
</evidence>
<keyword evidence="1 4" id="KW-0349">Heme</keyword>
<keyword evidence="9" id="KW-1185">Reference proteome</keyword>
<dbReference type="RefSeq" id="WP_206290612.1">
    <property type="nucleotide sequence ID" value="NZ_CP063458.1"/>
</dbReference>
<evidence type="ECO:0000256" key="5">
    <source>
        <dbReference type="SAM" id="SignalP"/>
    </source>
</evidence>
<gene>
    <name evidence="8" type="ORF">IPV69_15570</name>
</gene>
<evidence type="ECO:0000256" key="3">
    <source>
        <dbReference type="ARBA" id="ARBA00023004"/>
    </source>
</evidence>
<accession>A0A7M2WRD0</accession>
<organism evidence="8 9">
    <name type="scientific">Humisphaera borealis</name>
    <dbReference type="NCBI Taxonomy" id="2807512"/>
    <lineage>
        <taxon>Bacteria</taxon>
        <taxon>Pseudomonadati</taxon>
        <taxon>Planctomycetota</taxon>
        <taxon>Phycisphaerae</taxon>
        <taxon>Tepidisphaerales</taxon>
        <taxon>Tepidisphaeraceae</taxon>
        <taxon>Humisphaera</taxon>
    </lineage>
</organism>
<dbReference type="InterPro" id="IPR009056">
    <property type="entry name" value="Cyt_c-like_dom"/>
</dbReference>
<feature type="domain" description="Cytochrome c" evidence="6">
    <location>
        <begin position="41"/>
        <end position="130"/>
    </location>
</feature>
<dbReference type="AlphaFoldDB" id="A0A7M2WRD0"/>
<evidence type="ECO:0000313" key="8">
    <source>
        <dbReference type="EMBL" id="QOV87702.1"/>
    </source>
</evidence>
<dbReference type="Gene3D" id="1.10.760.10">
    <property type="entry name" value="Cytochrome c-like domain"/>
    <property type="match status" value="4"/>
</dbReference>
<dbReference type="GO" id="GO:0020037">
    <property type="term" value="F:heme binding"/>
    <property type="evidence" value="ECO:0007669"/>
    <property type="project" value="InterPro"/>
</dbReference>
<dbReference type="InterPro" id="IPR011658">
    <property type="entry name" value="PA14_dom"/>
</dbReference>
<dbReference type="PANTHER" id="PTHR33546">
    <property type="entry name" value="LARGE, MULTIFUNCTIONAL SECRETED PROTEIN-RELATED"/>
    <property type="match status" value="1"/>
</dbReference>
<keyword evidence="2 4" id="KW-0479">Metal-binding</keyword>
<evidence type="ECO:0000256" key="4">
    <source>
        <dbReference type="PROSITE-ProRule" id="PRU00433"/>
    </source>
</evidence>
<sequence>MLNGLRRMALAGLALGSFWASAAPVVAAPPVVPGVDRLKPGDPARGELLLGELNCISCHAAPDAQRIIPRQAPDLTQVGSRVTPQFLTAYLADPQSVKPGTAMPNVFHASEPAAKQGAVEFLTHYLVSLGGPIKTSTEEGSQPQIDAGDRLFHTVGCVACHSPVTKTGKPIDTKLPSVPLGNLASKTTVDQLTKFLLDPHKARPSGRMPQLSLTSDEAKSIAVYLLRDQLSNPAAKDAPLMAVAGLRYSYWEKEVPDCKIETLDALGAPKSAGRVKKIDLKIPGLRNQNYAIKFSGQIDIEKDGKYTFHTESDDGSRVYIDGKSVVDNDGIHPPSKKSGTIELKKGSHAFAVTFFQGGGGAEFKVEWQGPGFKKSAIPADVLASVDGKPMIPLGSEPFTVDPGKAQMGKQMFSVLGCAACHNIPAQKSMRPYKPLAELNMESVEGCLGDNIRKGVPKYDLSADQRTAIKTTLKDKPALAKALTPKEQVSHSMAALNCYACHKRDDIGGPSEDRAGYFTMTAEFDMGEEGTIPPVLTGVGNKLKPAALGQIVNEGKLHIRQVLATRMPVFQKPQTEALLTALPVVDTAAAAAPAEPKFEEKSAKDGRVLFGVKGLGCVNCHGVLGTKSLGMPAPDLTTAHERLTYTWYSKLMHDPTSINPGTRMPGFWPGGVVAVKGLGGDTADGQINAMWDYLSLGSSMALPAGLAPTGRSELVAVDEPVLHRTFFAGVGPRALLVGYPEQLNVAFDGNLVRLATVWRGRFFDPAGMWDGRGGKANGPLGSATVELPATATFATLASPGDPWPVPTKNPDDGDVARNIGGKFLGYDLDADKRPTFRYSQAGVEIREQPVPRLQPGGVQLVRKFELTGKAEKFHMLAGQGKSIEEKSPGEYVIDGKQTIRLPAGLKATIREDAGGKQLIVPIDLSSGKAAFSVEMSW</sequence>
<evidence type="ECO:0000313" key="9">
    <source>
        <dbReference type="Proteomes" id="UP000593765"/>
    </source>
</evidence>
<dbReference type="KEGG" id="hbs:IPV69_15570"/>
<dbReference type="SMART" id="SM00758">
    <property type="entry name" value="PA14"/>
    <property type="match status" value="1"/>
</dbReference>
<dbReference type="EMBL" id="CP063458">
    <property type="protein sequence ID" value="QOV87702.1"/>
    <property type="molecule type" value="Genomic_DNA"/>
</dbReference>
<dbReference type="SUPFAM" id="SSF56988">
    <property type="entry name" value="Anthrax protective antigen"/>
    <property type="match status" value="1"/>
</dbReference>
<dbReference type="InterPro" id="IPR036280">
    <property type="entry name" value="Multihaem_cyt_sf"/>
</dbReference>
<dbReference type="SUPFAM" id="SSF46626">
    <property type="entry name" value="Cytochrome c"/>
    <property type="match status" value="4"/>
</dbReference>
<evidence type="ECO:0000256" key="1">
    <source>
        <dbReference type="ARBA" id="ARBA00022617"/>
    </source>
</evidence>
<protein>
    <submittedName>
        <fullName evidence="8">C-type cytochrome</fullName>
    </submittedName>
</protein>
<proteinExistence type="predicted"/>
<dbReference type="Proteomes" id="UP000593765">
    <property type="component" value="Chromosome"/>
</dbReference>
<dbReference type="SUPFAM" id="SSF48695">
    <property type="entry name" value="Multiheme cytochromes"/>
    <property type="match status" value="1"/>
</dbReference>
<feature type="chain" id="PRO_5034381158" evidence="5">
    <location>
        <begin position="23"/>
        <end position="936"/>
    </location>
</feature>
<feature type="domain" description="Cytochrome c" evidence="6">
    <location>
        <begin position="403"/>
        <end position="566"/>
    </location>
</feature>
<dbReference type="PANTHER" id="PTHR33546:SF1">
    <property type="entry name" value="LARGE, MULTIFUNCTIONAL SECRETED PROTEIN"/>
    <property type="match status" value="1"/>
</dbReference>
<keyword evidence="5" id="KW-0732">Signal</keyword>
<keyword evidence="3 4" id="KW-0408">Iron</keyword>
<feature type="domain" description="Cytochrome c" evidence="6">
    <location>
        <begin position="143"/>
        <end position="229"/>
    </location>
</feature>
<evidence type="ECO:0000256" key="2">
    <source>
        <dbReference type="ARBA" id="ARBA00022723"/>
    </source>
</evidence>
<dbReference type="PROSITE" id="PS51007">
    <property type="entry name" value="CYTC"/>
    <property type="match status" value="4"/>
</dbReference>
<dbReference type="Gene3D" id="3.90.182.10">
    <property type="entry name" value="Toxin - Anthrax Protective Antigen,domain 1"/>
    <property type="match status" value="1"/>
</dbReference>
<dbReference type="InterPro" id="IPR036909">
    <property type="entry name" value="Cyt_c-like_dom_sf"/>
</dbReference>
<evidence type="ECO:0000259" key="6">
    <source>
        <dbReference type="PROSITE" id="PS51007"/>
    </source>
</evidence>
<reference evidence="8 9" key="1">
    <citation type="submission" date="2020-10" db="EMBL/GenBank/DDBJ databases">
        <title>Wide distribution of Phycisphaera-like planctomycetes from WD2101 soil group in peatlands and genome analysis of the first cultivated representative.</title>
        <authorList>
            <person name="Dedysh S.N."/>
            <person name="Beletsky A.V."/>
            <person name="Ivanova A."/>
            <person name="Kulichevskaya I.S."/>
            <person name="Suzina N.E."/>
            <person name="Philippov D.A."/>
            <person name="Rakitin A.L."/>
            <person name="Mardanov A.V."/>
            <person name="Ravin N.V."/>
        </authorList>
    </citation>
    <scope>NUCLEOTIDE SEQUENCE [LARGE SCALE GENOMIC DNA]</scope>
    <source>
        <strain evidence="8 9">M1803</strain>
    </source>
</reference>